<reference evidence="1" key="1">
    <citation type="submission" date="2020-04" db="EMBL/GenBank/DDBJ databases">
        <title>Deep metagenomics examines the oral microbiome during advanced dental caries in children, revealing novel taxa and co-occurrences with host molecules.</title>
        <authorList>
            <person name="Baker J.L."/>
            <person name="Morton J.T."/>
            <person name="Dinis M."/>
            <person name="Alvarez R."/>
            <person name="Tran N.C."/>
            <person name="Knight R."/>
            <person name="Edlund A."/>
        </authorList>
    </citation>
    <scope>NUCLEOTIDE SEQUENCE</scope>
    <source>
        <strain evidence="1">JCVI_23_bin.16</strain>
    </source>
</reference>
<accession>A0A929MMV1</accession>
<evidence type="ECO:0000313" key="2">
    <source>
        <dbReference type="Proteomes" id="UP000757900"/>
    </source>
</evidence>
<gene>
    <name evidence="1" type="ORF">HXK00_00660</name>
</gene>
<proteinExistence type="predicted"/>
<comment type="caution">
    <text evidence="1">The sequence shown here is derived from an EMBL/GenBank/DDBJ whole genome shotgun (WGS) entry which is preliminary data.</text>
</comment>
<evidence type="ECO:0000313" key="1">
    <source>
        <dbReference type="EMBL" id="MBF0934137.1"/>
    </source>
</evidence>
<protein>
    <submittedName>
        <fullName evidence="1">Uncharacterized protein</fullName>
    </submittedName>
</protein>
<name>A0A929MMV1_ABIDE</name>
<dbReference type="EMBL" id="JABZFV010000001">
    <property type="protein sequence ID" value="MBF0934137.1"/>
    <property type="molecule type" value="Genomic_DNA"/>
</dbReference>
<dbReference type="Proteomes" id="UP000757900">
    <property type="component" value="Unassembled WGS sequence"/>
</dbReference>
<dbReference type="AlphaFoldDB" id="A0A929MMV1"/>
<organism evidence="1 2">
    <name type="scientific">Abiotrophia defectiva</name>
    <name type="common">Streptococcus defectivus</name>
    <dbReference type="NCBI Taxonomy" id="46125"/>
    <lineage>
        <taxon>Bacteria</taxon>
        <taxon>Bacillati</taxon>
        <taxon>Bacillota</taxon>
        <taxon>Bacilli</taxon>
        <taxon>Lactobacillales</taxon>
        <taxon>Aerococcaceae</taxon>
        <taxon>Abiotrophia</taxon>
    </lineage>
</organism>
<sequence>MAFLDRAGWMRTVEDVQETDPDTCRKAVRAIFSFAPTLEDATLAIYALGLQEYVRG</sequence>